<evidence type="ECO:0000256" key="1">
    <source>
        <dbReference type="SAM" id="MobiDB-lite"/>
    </source>
</evidence>
<dbReference type="AlphaFoldDB" id="A0A0L1IVN1"/>
<organism evidence="2 3">
    <name type="scientific">Aspergillus nomiae NRRL (strain ATCC 15546 / NRRL 13137 / CBS 260.88 / M93)</name>
    <dbReference type="NCBI Taxonomy" id="1509407"/>
    <lineage>
        <taxon>Eukaryota</taxon>
        <taxon>Fungi</taxon>
        <taxon>Dikarya</taxon>
        <taxon>Ascomycota</taxon>
        <taxon>Pezizomycotina</taxon>
        <taxon>Eurotiomycetes</taxon>
        <taxon>Eurotiomycetidae</taxon>
        <taxon>Eurotiales</taxon>
        <taxon>Aspergillaceae</taxon>
        <taxon>Aspergillus</taxon>
        <taxon>Aspergillus subgen. Circumdati</taxon>
    </lineage>
</organism>
<dbReference type="EMBL" id="JNOM01000261">
    <property type="protein sequence ID" value="KNG83547.1"/>
    <property type="molecule type" value="Genomic_DNA"/>
</dbReference>
<dbReference type="OrthoDB" id="4828117at2759"/>
<protein>
    <submittedName>
        <fullName evidence="2">Uncharacterized protein</fullName>
    </submittedName>
</protein>
<name>A0A0L1IVN1_ASPN3</name>
<feature type="region of interest" description="Disordered" evidence="1">
    <location>
        <begin position="88"/>
        <end position="182"/>
    </location>
</feature>
<dbReference type="GeneID" id="26809234"/>
<proteinExistence type="predicted"/>
<reference evidence="2 3" key="1">
    <citation type="submission" date="2014-06" db="EMBL/GenBank/DDBJ databases">
        <title>The Genome of the Aflatoxigenic Filamentous Fungus Aspergillus nomius.</title>
        <authorList>
            <person name="Moore M.G."/>
            <person name="Shannon B.M."/>
            <person name="Brian M.M."/>
        </authorList>
    </citation>
    <scope>NUCLEOTIDE SEQUENCE [LARGE SCALE GENOMIC DNA]</scope>
    <source>
        <strain evidence="2 3">NRRL 13137</strain>
    </source>
</reference>
<evidence type="ECO:0000313" key="2">
    <source>
        <dbReference type="EMBL" id="KNG83547.1"/>
    </source>
</evidence>
<accession>A0A0L1IVN1</accession>
<dbReference type="STRING" id="1509407.A0A0L1IVN1"/>
<evidence type="ECO:0000313" key="3">
    <source>
        <dbReference type="Proteomes" id="UP000037505"/>
    </source>
</evidence>
<keyword evidence="3" id="KW-1185">Reference proteome</keyword>
<feature type="compositionally biased region" description="Polar residues" evidence="1">
    <location>
        <begin position="102"/>
        <end position="111"/>
    </location>
</feature>
<feature type="compositionally biased region" description="Polar residues" evidence="1">
    <location>
        <begin position="121"/>
        <end position="139"/>
    </location>
</feature>
<dbReference type="RefSeq" id="XP_015404470.1">
    <property type="nucleotide sequence ID" value="XM_015552686.1"/>
</dbReference>
<gene>
    <name evidence="2" type="ORF">ANOM_007430</name>
</gene>
<comment type="caution">
    <text evidence="2">The sequence shown here is derived from an EMBL/GenBank/DDBJ whole genome shotgun (WGS) entry which is preliminary data.</text>
</comment>
<dbReference type="Proteomes" id="UP000037505">
    <property type="component" value="Unassembled WGS sequence"/>
</dbReference>
<sequence length="270" mass="29686">MVVNWKNHESTDRLIASILAAHPDLKVSLVLLLIRLHCTPSTNFQKQLDYHAMALVFGQGATYDSIEGRFRRYRKIADELRDEAHSRGITDIPRYAGRNHASGGSSASTPRTPRGPRGGITKSTPSSSRSRNYRHTQTPTKRKTKPGRSVMDAIYVDDADTEGESKIKPEIPGDPSDSGDDDVKVVDSPSMKVKKEIVEHNMAGIFSPIIPKKEEETSVFGSKAVSTRARGIQGHDNGACYPAGMDEDPSYMVDSYFEGGSMDDIYRGAV</sequence>